<feature type="transmembrane region" description="Helical" evidence="1">
    <location>
        <begin position="169"/>
        <end position="189"/>
    </location>
</feature>
<comment type="caution">
    <text evidence="2">The sequence shown here is derived from an EMBL/GenBank/DDBJ whole genome shotgun (WGS) entry which is preliminary data.</text>
</comment>
<dbReference type="AlphaFoldDB" id="A0A841C2M4"/>
<organism evidence="2 3">
    <name type="scientific">Allocatelliglobosispora scoriae</name>
    <dbReference type="NCBI Taxonomy" id="643052"/>
    <lineage>
        <taxon>Bacteria</taxon>
        <taxon>Bacillati</taxon>
        <taxon>Actinomycetota</taxon>
        <taxon>Actinomycetes</taxon>
        <taxon>Micromonosporales</taxon>
        <taxon>Micromonosporaceae</taxon>
        <taxon>Allocatelliglobosispora</taxon>
    </lineage>
</organism>
<keyword evidence="3" id="KW-1185">Reference proteome</keyword>
<dbReference type="RefSeq" id="WP_184843754.1">
    <property type="nucleotide sequence ID" value="NZ_JACHMN010000003.1"/>
</dbReference>
<feature type="transmembrane region" description="Helical" evidence="1">
    <location>
        <begin position="382"/>
        <end position="405"/>
    </location>
</feature>
<feature type="transmembrane region" description="Helical" evidence="1">
    <location>
        <begin position="347"/>
        <end position="370"/>
    </location>
</feature>
<feature type="transmembrane region" description="Helical" evidence="1">
    <location>
        <begin position="201"/>
        <end position="220"/>
    </location>
</feature>
<keyword evidence="1" id="KW-1133">Transmembrane helix</keyword>
<evidence type="ECO:0000256" key="1">
    <source>
        <dbReference type="SAM" id="Phobius"/>
    </source>
</evidence>
<keyword evidence="1" id="KW-0812">Transmembrane</keyword>
<reference evidence="2 3" key="1">
    <citation type="submission" date="2020-08" db="EMBL/GenBank/DDBJ databases">
        <title>Sequencing the genomes of 1000 actinobacteria strains.</title>
        <authorList>
            <person name="Klenk H.-P."/>
        </authorList>
    </citation>
    <scope>NUCLEOTIDE SEQUENCE [LARGE SCALE GENOMIC DNA]</scope>
    <source>
        <strain evidence="2 3">DSM 45362</strain>
    </source>
</reference>
<feature type="transmembrane region" description="Helical" evidence="1">
    <location>
        <begin position="141"/>
        <end position="163"/>
    </location>
</feature>
<feature type="transmembrane region" description="Helical" evidence="1">
    <location>
        <begin position="314"/>
        <end position="335"/>
    </location>
</feature>
<keyword evidence="1" id="KW-0472">Membrane</keyword>
<accession>A0A841C2M4</accession>
<feature type="transmembrane region" description="Helical" evidence="1">
    <location>
        <begin position="257"/>
        <end position="276"/>
    </location>
</feature>
<protein>
    <submittedName>
        <fullName evidence="2">Uncharacterized protein</fullName>
    </submittedName>
</protein>
<evidence type="ECO:0000313" key="2">
    <source>
        <dbReference type="EMBL" id="MBB5873101.1"/>
    </source>
</evidence>
<proteinExistence type="predicted"/>
<dbReference type="Proteomes" id="UP000587527">
    <property type="component" value="Unassembled WGS sequence"/>
</dbReference>
<feature type="transmembrane region" description="Helical" evidence="1">
    <location>
        <begin position="113"/>
        <end position="134"/>
    </location>
</feature>
<feature type="transmembrane region" description="Helical" evidence="1">
    <location>
        <begin position="80"/>
        <end position="101"/>
    </location>
</feature>
<sequence>MTSAPIRSGASTALDFTAALLQGALCLVVALVWTIAGGRLSPPWWSWWSWWLTPLMVLLSVLVLLLFASSRGAEVRNGGGAYELRGILIMVCSLAQVGFLLRENDEGMALREFALFTLGTAAFVGADQLGARIVGAWRRHWAYIFLGVALAAVGALFLSQGYVGTIGGTVLGAAPAPIVSAATVGFLAAWLGQPESPRPPLLVQLYAVTFPSLALFAFTADLGAGVVMFVGCATVLVVAHFTTWSSAQKPWPRLGRAVAVVLGGVAVLAVGALIMVKALPNGKFSAVAGPPGADLLGSPIELHRTAELLGDGRFLLVLIVLVLVVQLVVLASRTVRNARPATVSTFPMLLVVGIAAQVIVAFLAPVLGVLDSDLPVPMSMGALPVAADGASFLLTMVCVGLAFGVGSREPDLRS</sequence>
<evidence type="ECO:0000313" key="3">
    <source>
        <dbReference type="Proteomes" id="UP000587527"/>
    </source>
</evidence>
<feature type="transmembrane region" description="Helical" evidence="1">
    <location>
        <begin position="12"/>
        <end position="36"/>
    </location>
</feature>
<dbReference type="EMBL" id="JACHMN010000003">
    <property type="protein sequence ID" value="MBB5873101.1"/>
    <property type="molecule type" value="Genomic_DNA"/>
</dbReference>
<gene>
    <name evidence="2" type="ORF">F4553_006535</name>
</gene>
<feature type="transmembrane region" description="Helical" evidence="1">
    <location>
        <begin position="48"/>
        <end position="68"/>
    </location>
</feature>
<feature type="transmembrane region" description="Helical" evidence="1">
    <location>
        <begin position="226"/>
        <end position="245"/>
    </location>
</feature>
<name>A0A841C2M4_9ACTN</name>